<keyword evidence="2" id="KW-1185">Reference proteome</keyword>
<protein>
    <submittedName>
        <fullName evidence="1">Uncharacterized protein</fullName>
    </submittedName>
</protein>
<evidence type="ECO:0000313" key="2">
    <source>
        <dbReference type="Proteomes" id="UP000031737"/>
    </source>
</evidence>
<proteinExistence type="predicted"/>
<dbReference type="AlphaFoldDB" id="A0A061J400"/>
<accession>A0A061J400</accession>
<evidence type="ECO:0000313" key="1">
    <source>
        <dbReference type="EMBL" id="ESL08032.1"/>
    </source>
</evidence>
<name>A0A061J400_TRYRA</name>
<dbReference type="VEuPathDB" id="TriTrypDB:TRSC58_04273"/>
<dbReference type="PANTHER" id="PTHR37327">
    <property type="entry name" value="CHROMOSOME 1, WHOLE GENOME SHOTGUN SEQUENCE"/>
    <property type="match status" value="1"/>
</dbReference>
<sequence length="330" mass="38217">MNITMEMLEQALTILQQATALDLSGETKAADEMYVAAKIELMDAALYLPHEHAEVIYRHVEEIDRRIEGMNLNRWVKEGGRDEFPTFPVEYVPRPTPVKKFLMPSSPTLRVLWLMRLLERSIRRGAFVTPDLYVGREVWYQHGGGAALKHTGPKIRYMTALCEAIEQLRVVANFDKPDTAATSLRKYIKRLEGLTTALEGEIGIRADGATPPRSKLERGMRGLFHKGQKVLRTWMNQEHNMELCLMWAVSTLMEARFFERWITDYSNQHLTPEMEEVMELLRRVVELLYSGLCSFLLRDMEILIERYQEKCRKSITRLLPVDVKLEETAS</sequence>
<dbReference type="Proteomes" id="UP000031737">
    <property type="component" value="Unassembled WGS sequence"/>
</dbReference>
<reference evidence="1 2" key="1">
    <citation type="submission" date="2013-07" db="EMBL/GenBank/DDBJ databases">
        <authorList>
            <person name="Stoco P.H."/>
            <person name="Wagner G."/>
            <person name="Gerber A."/>
            <person name="Zaha A."/>
            <person name="Thompson C."/>
            <person name="Bartholomeu D.C."/>
            <person name="Luckemeyer D.D."/>
            <person name="Bahia D."/>
            <person name="Loreto E."/>
            <person name="Prestes E.B."/>
            <person name="Lima F.M."/>
            <person name="Rodrigues-Luiz G."/>
            <person name="Vallejo G.A."/>
            <person name="Filho J.F."/>
            <person name="Monteiro K.M."/>
            <person name="Tyler K.M."/>
            <person name="de Almeida L.G."/>
            <person name="Ortiz M.F."/>
            <person name="Siervo M.A."/>
            <person name="de Moraes M.H."/>
            <person name="Cunha O.L."/>
            <person name="Mendonca-Neto R."/>
            <person name="Silva R."/>
            <person name="Teixeira S.M."/>
            <person name="Murta S.M."/>
            <person name="Sincero T.C."/>
            <person name="Mendes T.A."/>
            <person name="Urmenyi T.P."/>
            <person name="Silva V.G."/>
            <person name="da Rocha W.D."/>
            <person name="Andersson B."/>
            <person name="Romanha A.J."/>
            <person name="Steindel M."/>
            <person name="de Vasconcelos A.T."/>
            <person name="Grisard E.C."/>
        </authorList>
    </citation>
    <scope>NUCLEOTIDE SEQUENCE [LARGE SCALE GENOMIC DNA]</scope>
    <source>
        <strain evidence="1 2">SC58</strain>
    </source>
</reference>
<organism evidence="1 2">
    <name type="scientific">Trypanosoma rangeli SC58</name>
    <dbReference type="NCBI Taxonomy" id="429131"/>
    <lineage>
        <taxon>Eukaryota</taxon>
        <taxon>Discoba</taxon>
        <taxon>Euglenozoa</taxon>
        <taxon>Kinetoplastea</taxon>
        <taxon>Metakinetoplastina</taxon>
        <taxon>Trypanosomatida</taxon>
        <taxon>Trypanosomatidae</taxon>
        <taxon>Trypanosoma</taxon>
        <taxon>Herpetosoma</taxon>
    </lineage>
</organism>
<dbReference type="EMBL" id="AUPL01004273">
    <property type="protein sequence ID" value="ESL08032.1"/>
    <property type="molecule type" value="Genomic_DNA"/>
</dbReference>
<dbReference type="OrthoDB" id="2245455at2759"/>
<dbReference type="PANTHER" id="PTHR37327:SF1">
    <property type="entry name" value="MICROTUBULE INTERACTING AND TRANSPORT DOMAIN-CONTAINING PROTEIN"/>
    <property type="match status" value="1"/>
</dbReference>
<comment type="caution">
    <text evidence="1">The sequence shown here is derived from an EMBL/GenBank/DDBJ whole genome shotgun (WGS) entry which is preliminary data.</text>
</comment>
<gene>
    <name evidence="1" type="ORF">TRSC58_04273</name>
</gene>